<dbReference type="EMBL" id="CP053708">
    <property type="protein sequence ID" value="QKE92398.1"/>
    <property type="molecule type" value="Genomic_DNA"/>
</dbReference>
<reference evidence="3 4" key="1">
    <citation type="journal article" date="2014" name="World J. Microbiol. Biotechnol.">
        <title>Biodiversity and physiological characteristics of Antarctic and Arctic lichens-associated bacteria.</title>
        <authorList>
            <person name="Lee Y.M."/>
            <person name="Kim E.H."/>
            <person name="Lee H.K."/>
            <person name="Hong S.G."/>
        </authorList>
    </citation>
    <scope>NUCLEOTIDE SEQUENCE [LARGE SCALE GENOMIC DNA]</scope>
    <source>
        <strain evidence="3 4">PAMC 26569</strain>
    </source>
</reference>
<sequence length="283" mass="27331">MTIRTLVGTGAALLIGLTVLGRPAQAVPGYVDQPINLRAGPGTDYPWIASLPQGTPTEIFGCLPGWSWCDVATEGLRGWVAGPGLQLVYDAQDVPLEGYGAQLGLPLIGFDFSNYWGRYYRGRSWYSQVDRWHGQPGRGGDFGGGPRGGYGGGDHGGGQGWNGRPGGGPGNGDHGGRPGGGDHGGGRPDGGGQPGGGDHGGGRPGSGGPPGIGDHGGGRPGSGGPPGGDHGGGRPGGGGPSGGGDHGGGRPGGGGQPGGGDHGGGRPGGGGPPGGGDHGGHNQ</sequence>
<name>A0A6M8HVL5_9PROT</name>
<gene>
    <name evidence="3" type="ORF">HN018_03220</name>
</gene>
<organism evidence="3 4">
    <name type="scientific">Lichenicola cladoniae</name>
    <dbReference type="NCBI Taxonomy" id="1484109"/>
    <lineage>
        <taxon>Bacteria</taxon>
        <taxon>Pseudomonadati</taxon>
        <taxon>Pseudomonadota</taxon>
        <taxon>Alphaproteobacteria</taxon>
        <taxon>Acetobacterales</taxon>
        <taxon>Acetobacteraceae</taxon>
        <taxon>Lichenicola</taxon>
    </lineage>
</organism>
<dbReference type="InterPro" id="IPR003646">
    <property type="entry name" value="SH3-like_bac-type"/>
</dbReference>
<dbReference type="AlphaFoldDB" id="A0A6M8HVL5"/>
<feature type="compositionally biased region" description="Gly residues" evidence="1">
    <location>
        <begin position="136"/>
        <end position="277"/>
    </location>
</feature>
<evidence type="ECO:0000259" key="2">
    <source>
        <dbReference type="Pfam" id="PF08239"/>
    </source>
</evidence>
<proteinExistence type="predicted"/>
<accession>A0A6M8HVL5</accession>
<evidence type="ECO:0000313" key="3">
    <source>
        <dbReference type="EMBL" id="QKE92398.1"/>
    </source>
</evidence>
<protein>
    <submittedName>
        <fullName evidence="3">SH3 domain-containing protein</fullName>
    </submittedName>
</protein>
<dbReference type="Proteomes" id="UP000500767">
    <property type="component" value="Chromosome"/>
</dbReference>
<feature type="region of interest" description="Disordered" evidence="1">
    <location>
        <begin position="136"/>
        <end position="283"/>
    </location>
</feature>
<keyword evidence="4" id="KW-1185">Reference proteome</keyword>
<evidence type="ECO:0000313" key="4">
    <source>
        <dbReference type="Proteomes" id="UP000500767"/>
    </source>
</evidence>
<dbReference type="Pfam" id="PF08239">
    <property type="entry name" value="SH3_3"/>
    <property type="match status" value="1"/>
</dbReference>
<dbReference type="KEGG" id="lck:HN018_03220"/>
<dbReference type="Gene3D" id="2.30.30.40">
    <property type="entry name" value="SH3 Domains"/>
    <property type="match status" value="1"/>
</dbReference>
<feature type="domain" description="SH3b" evidence="2">
    <location>
        <begin position="36"/>
        <end position="83"/>
    </location>
</feature>
<evidence type="ECO:0000256" key="1">
    <source>
        <dbReference type="SAM" id="MobiDB-lite"/>
    </source>
</evidence>